<dbReference type="AlphaFoldDB" id="A0A7V0LUJ5"/>
<dbReference type="Gene3D" id="3.40.50.300">
    <property type="entry name" value="P-loop containing nucleotide triphosphate hydrolases"/>
    <property type="match status" value="1"/>
</dbReference>
<organism evidence="6">
    <name type="scientific">candidate division WOR-3 bacterium</name>
    <dbReference type="NCBI Taxonomy" id="2052148"/>
    <lineage>
        <taxon>Bacteria</taxon>
        <taxon>Bacteria division WOR-3</taxon>
    </lineage>
</organism>
<dbReference type="EMBL" id="DRDR01000163">
    <property type="protein sequence ID" value="HDL60547.1"/>
    <property type="molecule type" value="Genomic_DNA"/>
</dbReference>
<sequence>IGYLPSESGLYHRLTPHEVISLFGRLSGLKGNTLKRRVDELVESLGMQEFAHTRIEKLSTGMKQKVKVARTIIHDPPILILDEPTQGLDVPSSQIVEKFIKEERDKGKAIILSTHIMEEAEYLADRILVIHKGRKRAEGTMEELRKMTGRTRLKEVFLQLIKEDGA</sequence>
<name>A0A7V0LUJ5_UNCW3</name>
<keyword evidence="4 6" id="KW-0067">ATP-binding</keyword>
<keyword evidence="2" id="KW-0813">Transport</keyword>
<feature type="domain" description="ABC transporter" evidence="5">
    <location>
        <begin position="1"/>
        <end position="86"/>
    </location>
</feature>
<dbReference type="GO" id="GO:0016887">
    <property type="term" value="F:ATP hydrolysis activity"/>
    <property type="evidence" value="ECO:0007669"/>
    <property type="project" value="InterPro"/>
</dbReference>
<comment type="similarity">
    <text evidence="1">Belongs to the ABC transporter superfamily.</text>
</comment>
<comment type="caution">
    <text evidence="6">The sequence shown here is derived from an EMBL/GenBank/DDBJ whole genome shotgun (WGS) entry which is preliminary data.</text>
</comment>
<dbReference type="PANTHER" id="PTHR42711:SF5">
    <property type="entry name" value="ABC TRANSPORTER ATP-BINDING PROTEIN NATA"/>
    <property type="match status" value="1"/>
</dbReference>
<proteinExistence type="inferred from homology"/>
<dbReference type="Proteomes" id="UP000886381">
    <property type="component" value="Unassembled WGS sequence"/>
</dbReference>
<keyword evidence="3" id="KW-0547">Nucleotide-binding</keyword>
<reference evidence="6" key="1">
    <citation type="journal article" date="2020" name="mSystems">
        <title>Genome- and Community-Level Interaction Insights into Carbon Utilization and Element Cycling Functions of Hydrothermarchaeota in Hydrothermal Sediment.</title>
        <authorList>
            <person name="Zhou Z."/>
            <person name="Liu Y."/>
            <person name="Xu W."/>
            <person name="Pan J."/>
            <person name="Luo Z.H."/>
            <person name="Li M."/>
        </authorList>
    </citation>
    <scope>NUCLEOTIDE SEQUENCE [LARGE SCALE GENOMIC DNA]</scope>
    <source>
        <strain evidence="6">HyVt-28</strain>
    </source>
</reference>
<evidence type="ECO:0000259" key="5">
    <source>
        <dbReference type="Pfam" id="PF00005"/>
    </source>
</evidence>
<accession>A0A7V0LUJ5</accession>
<dbReference type="SUPFAM" id="SSF52540">
    <property type="entry name" value="P-loop containing nucleoside triphosphate hydrolases"/>
    <property type="match status" value="1"/>
</dbReference>
<dbReference type="Pfam" id="PF00005">
    <property type="entry name" value="ABC_tran"/>
    <property type="match status" value="1"/>
</dbReference>
<evidence type="ECO:0000256" key="1">
    <source>
        <dbReference type="ARBA" id="ARBA00005417"/>
    </source>
</evidence>
<dbReference type="InterPro" id="IPR050763">
    <property type="entry name" value="ABC_transporter_ATP-binding"/>
</dbReference>
<dbReference type="GO" id="GO:0005524">
    <property type="term" value="F:ATP binding"/>
    <property type="evidence" value="ECO:0007669"/>
    <property type="project" value="UniProtKB-KW"/>
</dbReference>
<protein>
    <submittedName>
        <fullName evidence="6">ATP-binding cassette domain-containing protein</fullName>
    </submittedName>
</protein>
<dbReference type="PANTHER" id="PTHR42711">
    <property type="entry name" value="ABC TRANSPORTER ATP-BINDING PROTEIN"/>
    <property type="match status" value="1"/>
</dbReference>
<dbReference type="InterPro" id="IPR003439">
    <property type="entry name" value="ABC_transporter-like_ATP-bd"/>
</dbReference>
<evidence type="ECO:0000256" key="2">
    <source>
        <dbReference type="ARBA" id="ARBA00022448"/>
    </source>
</evidence>
<evidence type="ECO:0000313" key="6">
    <source>
        <dbReference type="EMBL" id="HDL60547.1"/>
    </source>
</evidence>
<dbReference type="InterPro" id="IPR027417">
    <property type="entry name" value="P-loop_NTPase"/>
</dbReference>
<gene>
    <name evidence="6" type="ORF">ENH14_03725</name>
</gene>
<evidence type="ECO:0000256" key="4">
    <source>
        <dbReference type="ARBA" id="ARBA00022840"/>
    </source>
</evidence>
<evidence type="ECO:0000256" key="3">
    <source>
        <dbReference type="ARBA" id="ARBA00022741"/>
    </source>
</evidence>
<feature type="non-terminal residue" evidence="6">
    <location>
        <position position="1"/>
    </location>
</feature>